<dbReference type="AlphaFoldDB" id="F6D2Q8"/>
<dbReference type="STRING" id="868131.MSWAN_1626"/>
<gene>
    <name evidence="1" type="ordered locus">MSWAN_1626</name>
</gene>
<reference evidence="1 2" key="1">
    <citation type="journal article" date="2014" name="Int. J. Syst. Evol. Microbiol.">
        <title>Methanobacterium paludis sp. nov. and a novel strain of Methanobacterium lacus isolated from northern peatlands.</title>
        <authorList>
            <person name="Cadillo-Quiroz H."/>
            <person name="Brauer S.L."/>
            <person name="Goodson N."/>
            <person name="Yavitt J.B."/>
            <person name="Zinder S.H."/>
        </authorList>
    </citation>
    <scope>NUCLEOTIDE SEQUENCE [LARGE SCALE GENOMIC DNA]</scope>
    <source>
        <strain evidence="2">DSM 25820 / JCM 18151 / SWAN1</strain>
    </source>
</reference>
<dbReference type="RefSeq" id="WP_013826136.1">
    <property type="nucleotide sequence ID" value="NC_015574.1"/>
</dbReference>
<organism evidence="1 2">
    <name type="scientific">Methanobacterium paludis (strain DSM 25820 / JCM 18151 / SWAN1)</name>
    <dbReference type="NCBI Taxonomy" id="868131"/>
    <lineage>
        <taxon>Archaea</taxon>
        <taxon>Methanobacteriati</taxon>
        <taxon>Methanobacteriota</taxon>
        <taxon>Methanomada group</taxon>
        <taxon>Methanobacteria</taxon>
        <taxon>Methanobacteriales</taxon>
        <taxon>Methanobacteriaceae</taxon>
        <taxon>Methanobacterium</taxon>
    </lineage>
</organism>
<protein>
    <submittedName>
        <fullName evidence="1">Uncharacterized protein</fullName>
    </submittedName>
</protein>
<proteinExistence type="predicted"/>
<name>F6D2Q8_METPW</name>
<dbReference type="Proteomes" id="UP000009231">
    <property type="component" value="Chromosome"/>
</dbReference>
<dbReference type="GeneID" id="10669135"/>
<dbReference type="EMBL" id="CP002772">
    <property type="protein sequence ID" value="AEG18637.1"/>
    <property type="molecule type" value="Genomic_DNA"/>
</dbReference>
<dbReference type="KEGG" id="mew:MSWAN_1626"/>
<dbReference type="HOGENOM" id="CLU_1088256_0_0_2"/>
<accession>F6D2Q8</accession>
<keyword evidence="2" id="KW-1185">Reference proteome</keyword>
<evidence type="ECO:0000313" key="2">
    <source>
        <dbReference type="Proteomes" id="UP000009231"/>
    </source>
</evidence>
<evidence type="ECO:0000313" key="1">
    <source>
        <dbReference type="EMBL" id="AEG18637.1"/>
    </source>
</evidence>
<sequence>MFVDISNEDILSSDTFGFYVAPPVTKEACVGTVNGTNKDFKVSRAPIYPAAGMGILPTIADITAYLRKGTVDTVATISALTTSLAATGETIEDGFSLATAPATADVDSVLASYYEEMEPFFTQDLTPTVKQTTKDIARIRSTDTVTAYGNIAISLKAEQVLSKDFFEYYKKLFYGPYTGDETAVTGYTAYSLRKKPINLKGYMTIDWEGDNLGRIYFDQCRIAPDLPNIKAGDNGGLTLDMTVAKMPVLVLPDAV</sequence>